<reference evidence="4" key="2">
    <citation type="submission" date="2012-11" db="EMBL/GenBank/DDBJ databases">
        <authorList>
            <person name="Kuo A."/>
            <person name="Curtis B.A."/>
            <person name="Tanifuji G."/>
            <person name="Burki F."/>
            <person name="Gruber A."/>
            <person name="Irimia M."/>
            <person name="Maruyama S."/>
            <person name="Arias M.C."/>
            <person name="Ball S.G."/>
            <person name="Gile G.H."/>
            <person name="Hirakawa Y."/>
            <person name="Hopkins J.F."/>
            <person name="Rensing S.A."/>
            <person name="Schmutz J."/>
            <person name="Symeonidi A."/>
            <person name="Elias M."/>
            <person name="Eveleigh R.J."/>
            <person name="Herman E.K."/>
            <person name="Klute M.J."/>
            <person name="Nakayama T."/>
            <person name="Obornik M."/>
            <person name="Reyes-Prieto A."/>
            <person name="Armbrust E.V."/>
            <person name="Aves S.J."/>
            <person name="Beiko R.G."/>
            <person name="Coutinho P."/>
            <person name="Dacks J.B."/>
            <person name="Durnford D.G."/>
            <person name="Fast N.M."/>
            <person name="Green B.R."/>
            <person name="Grisdale C."/>
            <person name="Hempe F."/>
            <person name="Henrissat B."/>
            <person name="Hoppner M.P."/>
            <person name="Ishida K.-I."/>
            <person name="Kim E."/>
            <person name="Koreny L."/>
            <person name="Kroth P.G."/>
            <person name="Liu Y."/>
            <person name="Malik S.-B."/>
            <person name="Maier U.G."/>
            <person name="McRose D."/>
            <person name="Mock T."/>
            <person name="Neilson J.A."/>
            <person name="Onodera N.T."/>
            <person name="Poole A.M."/>
            <person name="Pritham E.J."/>
            <person name="Richards T.A."/>
            <person name="Rocap G."/>
            <person name="Roy S.W."/>
            <person name="Sarai C."/>
            <person name="Schaack S."/>
            <person name="Shirato S."/>
            <person name="Slamovits C.H."/>
            <person name="Spencer D.F."/>
            <person name="Suzuki S."/>
            <person name="Worden A.Z."/>
            <person name="Zauner S."/>
            <person name="Barry K."/>
            <person name="Bell C."/>
            <person name="Bharti A.K."/>
            <person name="Crow J.A."/>
            <person name="Grimwood J."/>
            <person name="Kramer R."/>
            <person name="Lindquist E."/>
            <person name="Lucas S."/>
            <person name="Salamov A."/>
            <person name="McFadden G.I."/>
            <person name="Lane C.E."/>
            <person name="Keeling P.J."/>
            <person name="Gray M.W."/>
            <person name="Grigoriev I.V."/>
            <person name="Archibald J.M."/>
        </authorList>
    </citation>
    <scope>NUCLEOTIDE SEQUENCE</scope>
    <source>
        <strain evidence="4">CCMP2712</strain>
    </source>
</reference>
<dbReference type="AlphaFoldDB" id="L1JAB0"/>
<feature type="compositionally biased region" description="Basic residues" evidence="1">
    <location>
        <begin position="147"/>
        <end position="157"/>
    </location>
</feature>
<dbReference type="KEGG" id="gtt:GUITHDRAFT_109070"/>
<proteinExistence type="predicted"/>
<feature type="region of interest" description="Disordered" evidence="1">
    <location>
        <begin position="142"/>
        <end position="183"/>
    </location>
</feature>
<protein>
    <submittedName>
        <fullName evidence="2 3">Uncharacterized protein</fullName>
    </submittedName>
</protein>
<dbReference type="EMBL" id="JH993001">
    <property type="protein sequence ID" value="EKX45025.1"/>
    <property type="molecule type" value="Genomic_DNA"/>
</dbReference>
<feature type="compositionally biased region" description="Polar residues" evidence="1">
    <location>
        <begin position="67"/>
        <end position="76"/>
    </location>
</feature>
<reference evidence="2 4" key="1">
    <citation type="journal article" date="2012" name="Nature">
        <title>Algal genomes reveal evolutionary mosaicism and the fate of nucleomorphs.</title>
        <authorList>
            <consortium name="DOE Joint Genome Institute"/>
            <person name="Curtis B.A."/>
            <person name="Tanifuji G."/>
            <person name="Burki F."/>
            <person name="Gruber A."/>
            <person name="Irimia M."/>
            <person name="Maruyama S."/>
            <person name="Arias M.C."/>
            <person name="Ball S.G."/>
            <person name="Gile G.H."/>
            <person name="Hirakawa Y."/>
            <person name="Hopkins J.F."/>
            <person name="Kuo A."/>
            <person name="Rensing S.A."/>
            <person name="Schmutz J."/>
            <person name="Symeonidi A."/>
            <person name="Elias M."/>
            <person name="Eveleigh R.J."/>
            <person name="Herman E.K."/>
            <person name="Klute M.J."/>
            <person name="Nakayama T."/>
            <person name="Obornik M."/>
            <person name="Reyes-Prieto A."/>
            <person name="Armbrust E.V."/>
            <person name="Aves S.J."/>
            <person name="Beiko R.G."/>
            <person name="Coutinho P."/>
            <person name="Dacks J.B."/>
            <person name="Durnford D.G."/>
            <person name="Fast N.M."/>
            <person name="Green B.R."/>
            <person name="Grisdale C.J."/>
            <person name="Hempel F."/>
            <person name="Henrissat B."/>
            <person name="Hoppner M.P."/>
            <person name="Ishida K."/>
            <person name="Kim E."/>
            <person name="Koreny L."/>
            <person name="Kroth P.G."/>
            <person name="Liu Y."/>
            <person name="Malik S.B."/>
            <person name="Maier U.G."/>
            <person name="McRose D."/>
            <person name="Mock T."/>
            <person name="Neilson J.A."/>
            <person name="Onodera N.T."/>
            <person name="Poole A.M."/>
            <person name="Pritham E.J."/>
            <person name="Richards T.A."/>
            <person name="Rocap G."/>
            <person name="Roy S.W."/>
            <person name="Sarai C."/>
            <person name="Schaack S."/>
            <person name="Shirato S."/>
            <person name="Slamovits C.H."/>
            <person name="Spencer D.F."/>
            <person name="Suzuki S."/>
            <person name="Worden A.Z."/>
            <person name="Zauner S."/>
            <person name="Barry K."/>
            <person name="Bell C."/>
            <person name="Bharti A.K."/>
            <person name="Crow J.A."/>
            <person name="Grimwood J."/>
            <person name="Kramer R."/>
            <person name="Lindquist E."/>
            <person name="Lucas S."/>
            <person name="Salamov A."/>
            <person name="McFadden G.I."/>
            <person name="Lane C.E."/>
            <person name="Keeling P.J."/>
            <person name="Gray M.W."/>
            <person name="Grigoriev I.V."/>
            <person name="Archibald J.M."/>
        </authorList>
    </citation>
    <scope>NUCLEOTIDE SEQUENCE</scope>
    <source>
        <strain evidence="2 4">CCMP2712</strain>
    </source>
</reference>
<feature type="region of interest" description="Disordered" evidence="1">
    <location>
        <begin position="221"/>
        <end position="246"/>
    </location>
</feature>
<dbReference type="HOGENOM" id="CLU_331905_0_0_1"/>
<dbReference type="GeneID" id="17301798"/>
<feature type="compositionally biased region" description="Basic and acidic residues" evidence="1">
    <location>
        <begin position="1"/>
        <end position="16"/>
    </location>
</feature>
<gene>
    <name evidence="2" type="ORF">GUITHDRAFT_109070</name>
</gene>
<evidence type="ECO:0000313" key="4">
    <source>
        <dbReference type="Proteomes" id="UP000011087"/>
    </source>
</evidence>
<feature type="region of interest" description="Disordered" evidence="1">
    <location>
        <begin position="1"/>
        <end position="76"/>
    </location>
</feature>
<accession>L1JAB0</accession>
<feature type="compositionally biased region" description="Basic and acidic residues" evidence="1">
    <location>
        <begin position="168"/>
        <end position="177"/>
    </location>
</feature>
<evidence type="ECO:0000313" key="2">
    <source>
        <dbReference type="EMBL" id="EKX45025.1"/>
    </source>
</evidence>
<dbReference type="RefSeq" id="XP_005832005.1">
    <property type="nucleotide sequence ID" value="XM_005831948.1"/>
</dbReference>
<sequence length="863" mass="95958">MMRRGRDVMHQSERSPRNMNSSLACYSADEDEKQERRRSRSQPGKARVSLDFNDTRHGPNTPRLTGRSRSAPKQRNTFQSEFDQDYKQILAHRFASQNGTHAGHGYGTMEENRKEKTFDLSLELMRDRKRIALHQILDSVKTEKTKEGKRKPNKVSPRKSLNSSNSDCEAHFDHPSDKNLTFTSRSPASMERHVANNDINQRFSFSVRLSPVHLQEPFSSPRERLIYSTPPSHHATRPLSSEDVKSSREASTPAVCSESQVRDVQSLLQRLELCIQRDELKDIAICLKSIQLWVTEGSHGTGKDMQARLIVLCRNGLNALMMLIKFCMTRSHPADTTSSRSGKFQPVQDDPSEIRLLMMETLHTLTSIVSTPGAMDEVPIDQFSPVITEAACSSKSSEISFTALHILASLSVRIEAADSLVQSGCAERVSDHFLRIKDSDSIPSSVDDKRWSAHGKALTLMALLSSHRKNSFLSRVIERNSVWCKVFVRMLRAAAKSKSFGGKPLNMEQLLLGAKRMSANLSIVPKLCSSGFVQTCCFAVASCLDSQPHAAQHGIHALIHLSYDQQASLEILSAGLCTILCGRFYGVDGASQALECQPFDHDGVSAVPDKTQSSKQDSPFLQDDVAMLLYRVVGSKSEVRSSSKENMVMIISSEDSKTTAEKVSQKLAAWGFRSFLGGSTGIMDFRSCLSNIARCASVVIVVNDGLVLCPCCRTQVEFAQNISSPIIGIIAGPDHCVEGSWIEQVLPAESLLKEQSGGQREDVTQGYAMKVLVKHLFAIMTMTEFVTHDAIKKSTPCHQPVQEAAQPDDREPNPLHRKLLYLIQIQHKALKDNNLVTEEMKKVLSDVKLECKDGEWAEDLPCV</sequence>
<name>L1JAB0_GUITC</name>
<evidence type="ECO:0000313" key="3">
    <source>
        <dbReference type="EnsemblProtists" id="EKX45025"/>
    </source>
</evidence>
<evidence type="ECO:0000256" key="1">
    <source>
        <dbReference type="SAM" id="MobiDB-lite"/>
    </source>
</evidence>
<dbReference type="Proteomes" id="UP000011087">
    <property type="component" value="Unassembled WGS sequence"/>
</dbReference>
<dbReference type="PaxDb" id="55529-EKX45025"/>
<keyword evidence="4" id="KW-1185">Reference proteome</keyword>
<organism evidence="2">
    <name type="scientific">Guillardia theta (strain CCMP2712)</name>
    <name type="common">Cryptophyte</name>
    <dbReference type="NCBI Taxonomy" id="905079"/>
    <lineage>
        <taxon>Eukaryota</taxon>
        <taxon>Cryptophyceae</taxon>
        <taxon>Pyrenomonadales</taxon>
        <taxon>Geminigeraceae</taxon>
        <taxon>Guillardia</taxon>
    </lineage>
</organism>
<reference evidence="3" key="3">
    <citation type="submission" date="2016-03" db="UniProtKB">
        <authorList>
            <consortium name="EnsemblProtists"/>
        </authorList>
    </citation>
    <scope>IDENTIFICATION</scope>
</reference>
<dbReference type="EnsemblProtists" id="EKX45025">
    <property type="protein sequence ID" value="EKX45025"/>
    <property type="gene ID" value="GUITHDRAFT_109070"/>
</dbReference>